<evidence type="ECO:0000256" key="1">
    <source>
        <dbReference type="ARBA" id="ARBA00006484"/>
    </source>
</evidence>
<evidence type="ECO:0000313" key="4">
    <source>
        <dbReference type="Proteomes" id="UP000295388"/>
    </source>
</evidence>
<dbReference type="PANTHER" id="PTHR43639:SF1">
    <property type="entry name" value="SHORT-CHAIN DEHYDROGENASE_REDUCTASE FAMILY PROTEIN"/>
    <property type="match status" value="1"/>
</dbReference>
<dbReference type="GO" id="GO:0016491">
    <property type="term" value="F:oxidoreductase activity"/>
    <property type="evidence" value="ECO:0007669"/>
    <property type="project" value="UniProtKB-KW"/>
</dbReference>
<organism evidence="3 4">
    <name type="scientific">Kribbella caucasensis</name>
    <dbReference type="NCBI Taxonomy" id="2512215"/>
    <lineage>
        <taxon>Bacteria</taxon>
        <taxon>Bacillati</taxon>
        <taxon>Actinomycetota</taxon>
        <taxon>Actinomycetes</taxon>
        <taxon>Propionibacteriales</taxon>
        <taxon>Kribbellaceae</taxon>
        <taxon>Kribbella</taxon>
    </lineage>
</organism>
<sequence>MFELTDRVALVTGGSRGLGRAMVQAFAEAGADVVIASRNLAACETAALEVEKSTGRRALPLAFHAGHWDEADPLVDRVLAEFGRLDILVNNAGMSPLYDSLDTVTEALWDKVFAVNLKGPFRLAAVAATRMLAAGGGSIINISSMASVRPRPHTLPYAAAKSALNTMTIAMAHAYGPTVRVNAIMAGTFMTDVSKHWDADAFAQRAETFALRRGGQPTEITGAALYLAGDLSTYTTGTILTVDGGQP</sequence>
<dbReference type="InterPro" id="IPR036291">
    <property type="entry name" value="NAD(P)-bd_dom_sf"/>
</dbReference>
<dbReference type="NCBIfam" id="NF005559">
    <property type="entry name" value="PRK07231.1"/>
    <property type="match status" value="1"/>
</dbReference>
<gene>
    <name evidence="3" type="ORF">EV643_107339</name>
</gene>
<dbReference type="SUPFAM" id="SSF51735">
    <property type="entry name" value="NAD(P)-binding Rossmann-fold domains"/>
    <property type="match status" value="1"/>
</dbReference>
<keyword evidence="2" id="KW-0560">Oxidoreductase</keyword>
<dbReference type="FunFam" id="3.40.50.720:FF:000084">
    <property type="entry name" value="Short-chain dehydrogenase reductase"/>
    <property type="match status" value="1"/>
</dbReference>
<dbReference type="EMBL" id="SNWQ01000007">
    <property type="protein sequence ID" value="TDO48709.1"/>
    <property type="molecule type" value="Genomic_DNA"/>
</dbReference>
<comment type="caution">
    <text evidence="3">The sequence shown here is derived from an EMBL/GenBank/DDBJ whole genome shotgun (WGS) entry which is preliminary data.</text>
</comment>
<dbReference type="RefSeq" id="WP_133801106.1">
    <property type="nucleotide sequence ID" value="NZ_SNWQ01000007.1"/>
</dbReference>
<protein>
    <submittedName>
        <fullName evidence="3">NAD(P)-dependent dehydrogenase (Short-subunit alcohol dehydrogenase family)</fullName>
    </submittedName>
</protein>
<dbReference type="CDD" id="cd05233">
    <property type="entry name" value="SDR_c"/>
    <property type="match status" value="1"/>
</dbReference>
<comment type="similarity">
    <text evidence="1">Belongs to the short-chain dehydrogenases/reductases (SDR) family.</text>
</comment>
<evidence type="ECO:0000256" key="2">
    <source>
        <dbReference type="ARBA" id="ARBA00023002"/>
    </source>
</evidence>
<dbReference type="Gene3D" id="3.40.50.720">
    <property type="entry name" value="NAD(P)-binding Rossmann-like Domain"/>
    <property type="match status" value="1"/>
</dbReference>
<evidence type="ECO:0000313" key="3">
    <source>
        <dbReference type="EMBL" id="TDO48709.1"/>
    </source>
</evidence>
<dbReference type="PRINTS" id="PR00081">
    <property type="entry name" value="GDHRDH"/>
</dbReference>
<name>A0A4R6KGW4_9ACTN</name>
<dbReference type="OrthoDB" id="286404at2"/>
<dbReference type="PANTHER" id="PTHR43639">
    <property type="entry name" value="OXIDOREDUCTASE, SHORT-CHAIN DEHYDROGENASE/REDUCTASE FAMILY (AFU_ORTHOLOGUE AFUA_5G02870)"/>
    <property type="match status" value="1"/>
</dbReference>
<dbReference type="InterPro" id="IPR020904">
    <property type="entry name" value="Sc_DH/Rdtase_CS"/>
</dbReference>
<dbReference type="Pfam" id="PF13561">
    <property type="entry name" value="adh_short_C2"/>
    <property type="match status" value="1"/>
</dbReference>
<dbReference type="PRINTS" id="PR00080">
    <property type="entry name" value="SDRFAMILY"/>
</dbReference>
<proteinExistence type="inferred from homology"/>
<dbReference type="Proteomes" id="UP000295388">
    <property type="component" value="Unassembled WGS sequence"/>
</dbReference>
<accession>A0A4R6KGW4</accession>
<dbReference type="PROSITE" id="PS00061">
    <property type="entry name" value="ADH_SHORT"/>
    <property type="match status" value="1"/>
</dbReference>
<keyword evidence="4" id="KW-1185">Reference proteome</keyword>
<dbReference type="AlphaFoldDB" id="A0A4R6KGW4"/>
<dbReference type="InterPro" id="IPR002347">
    <property type="entry name" value="SDR_fam"/>
</dbReference>
<reference evidence="3 4" key="1">
    <citation type="submission" date="2019-03" db="EMBL/GenBank/DDBJ databases">
        <title>Genomic Encyclopedia of Type Strains, Phase III (KMG-III): the genomes of soil and plant-associated and newly described type strains.</title>
        <authorList>
            <person name="Whitman W."/>
        </authorList>
    </citation>
    <scope>NUCLEOTIDE SEQUENCE [LARGE SCALE GENOMIC DNA]</scope>
    <source>
        <strain evidence="3 4">VKM Ac-2527</strain>
    </source>
</reference>